<keyword evidence="6 8" id="KW-1133">Transmembrane helix</keyword>
<feature type="transmembrane region" description="Helical" evidence="8">
    <location>
        <begin position="63"/>
        <end position="80"/>
    </location>
</feature>
<feature type="transmembrane region" description="Helical" evidence="8">
    <location>
        <begin position="359"/>
        <end position="378"/>
    </location>
</feature>
<feature type="transmembrane region" description="Helical" evidence="8">
    <location>
        <begin position="100"/>
        <end position="121"/>
    </location>
</feature>
<feature type="transmembrane region" description="Helical" evidence="8">
    <location>
        <begin position="418"/>
        <end position="441"/>
    </location>
</feature>
<keyword evidence="10" id="KW-1185">Reference proteome</keyword>
<evidence type="ECO:0000313" key="9">
    <source>
        <dbReference type="EMBL" id="MDE1470492.1"/>
    </source>
</evidence>
<dbReference type="PROSITE" id="PS01303">
    <property type="entry name" value="BCCT"/>
    <property type="match status" value="1"/>
</dbReference>
<protein>
    <submittedName>
        <fullName evidence="9">BCCT family transporter</fullName>
    </submittedName>
</protein>
<keyword evidence="7 8" id="KW-0472">Membrane</keyword>
<dbReference type="NCBIfam" id="TIGR00842">
    <property type="entry name" value="bcct"/>
    <property type="match status" value="1"/>
</dbReference>
<dbReference type="Proteomes" id="UP001215087">
    <property type="component" value="Unassembled WGS sequence"/>
</dbReference>
<sequence>MKSDKPIKEKQSDDTYNVETDKTIYFTALIVIVLVCGYCIIFPDSALYVVEVARKFVVTQFDWFFMLLGIAVIVISLFIGMSRYGKIRLSTDGEKPEFGFWSWLFMIYFSAIGSSTLMWAICEPMEYLIKPPFGFEPFSEQAFDMSVVYGLFHWGPVAWAFFALSGLVVAYCFYKRKRKRLQLSHVLSDVIGEKNANGVLGKSIDIASIFFTFCTFGPSLGFGVPVLTTLISSLTGLPNNDNLQFAVLAIWTAIFTVSVYRGLTKGIKVLSDVNMWLLAILLILVFFVSDPLYILRSIVEESGSLVTNFFHMATYTDAMGGDTFAQDWTVFYWIWWIVDIPFMSIFIARVSKGRTIRELLFGIIGAGSIGTMSVFWVLGNYAVKLQSSGTLDLAAIYLEKGQTEAVLQTVNSLPFSNIISVVMILLFFVFLATCIDSGSFTMGCIASKDILDGQQPTKFNRATWALTIALLGVAVLRLGGGITAIKTVVIVVGLPAAILLILMIWALFKWLHEDYPKKYLE</sequence>
<keyword evidence="3" id="KW-0813">Transport</keyword>
<feature type="transmembrane region" description="Helical" evidence="8">
    <location>
        <begin position="462"/>
        <end position="482"/>
    </location>
</feature>
<dbReference type="InterPro" id="IPR000060">
    <property type="entry name" value="BCCT_transptr"/>
</dbReference>
<name>A0ABT5UNH8_EUBLI</name>
<comment type="caution">
    <text evidence="9">The sequence shown here is derived from an EMBL/GenBank/DDBJ whole genome shotgun (WGS) entry which is preliminary data.</text>
</comment>
<keyword evidence="5 8" id="KW-0812">Transmembrane</keyword>
<reference evidence="9 10" key="1">
    <citation type="submission" date="2023-02" db="EMBL/GenBank/DDBJ databases">
        <title>Comparative genome analysis of Eubacterium limosum species.</title>
        <authorList>
            <person name="Bak J.E."/>
        </authorList>
    </citation>
    <scope>NUCLEOTIDE SEQUENCE [LARGE SCALE GENOMIC DNA]</scope>
    <source>
        <strain evidence="9 10">KGMB01548</strain>
    </source>
</reference>
<evidence type="ECO:0000256" key="6">
    <source>
        <dbReference type="ARBA" id="ARBA00022989"/>
    </source>
</evidence>
<evidence type="ECO:0000256" key="5">
    <source>
        <dbReference type="ARBA" id="ARBA00022692"/>
    </source>
</evidence>
<gene>
    <name evidence="9" type="ORF">PTZ04_09505</name>
</gene>
<feature type="transmembrane region" description="Helical" evidence="8">
    <location>
        <begin position="330"/>
        <end position="347"/>
    </location>
</feature>
<evidence type="ECO:0000256" key="2">
    <source>
        <dbReference type="ARBA" id="ARBA00005658"/>
    </source>
</evidence>
<evidence type="ECO:0000313" key="10">
    <source>
        <dbReference type="Proteomes" id="UP001215087"/>
    </source>
</evidence>
<accession>A0ABT5UNH8</accession>
<evidence type="ECO:0000256" key="8">
    <source>
        <dbReference type="SAM" id="Phobius"/>
    </source>
</evidence>
<dbReference type="RefSeq" id="WP_274702820.1">
    <property type="nucleotide sequence ID" value="NZ_JAQSVD010000004.1"/>
</dbReference>
<evidence type="ECO:0000256" key="3">
    <source>
        <dbReference type="ARBA" id="ARBA00022448"/>
    </source>
</evidence>
<dbReference type="PANTHER" id="PTHR30047:SF7">
    <property type="entry name" value="HIGH-AFFINITY CHOLINE TRANSPORT PROTEIN"/>
    <property type="match status" value="1"/>
</dbReference>
<feature type="transmembrane region" description="Helical" evidence="8">
    <location>
        <begin position="151"/>
        <end position="174"/>
    </location>
</feature>
<feature type="transmembrane region" description="Helical" evidence="8">
    <location>
        <begin position="275"/>
        <end position="295"/>
    </location>
</feature>
<evidence type="ECO:0000256" key="7">
    <source>
        <dbReference type="ARBA" id="ARBA00023136"/>
    </source>
</evidence>
<comment type="similarity">
    <text evidence="2">Belongs to the BCCT transporter (TC 2.A.15) family.</text>
</comment>
<feature type="transmembrane region" description="Helical" evidence="8">
    <location>
        <begin position="209"/>
        <end position="231"/>
    </location>
</feature>
<organism evidence="9 10">
    <name type="scientific">Eubacterium limosum</name>
    <dbReference type="NCBI Taxonomy" id="1736"/>
    <lineage>
        <taxon>Bacteria</taxon>
        <taxon>Bacillati</taxon>
        <taxon>Bacillota</taxon>
        <taxon>Clostridia</taxon>
        <taxon>Eubacteriales</taxon>
        <taxon>Eubacteriaceae</taxon>
        <taxon>Eubacterium</taxon>
    </lineage>
</organism>
<dbReference type="InterPro" id="IPR018093">
    <property type="entry name" value="BCCT_CS"/>
</dbReference>
<dbReference type="PANTHER" id="PTHR30047">
    <property type="entry name" value="HIGH-AFFINITY CHOLINE TRANSPORT PROTEIN-RELATED"/>
    <property type="match status" value="1"/>
</dbReference>
<comment type="subcellular location">
    <subcellularLocation>
        <location evidence="1">Cell membrane</location>
        <topology evidence="1">Multi-pass membrane protein</topology>
    </subcellularLocation>
</comment>
<feature type="transmembrane region" description="Helical" evidence="8">
    <location>
        <begin position="243"/>
        <end position="263"/>
    </location>
</feature>
<dbReference type="EMBL" id="JAQSVD010000004">
    <property type="protein sequence ID" value="MDE1470492.1"/>
    <property type="molecule type" value="Genomic_DNA"/>
</dbReference>
<dbReference type="Pfam" id="PF02028">
    <property type="entry name" value="BCCT"/>
    <property type="match status" value="1"/>
</dbReference>
<feature type="transmembrane region" description="Helical" evidence="8">
    <location>
        <begin position="488"/>
        <end position="508"/>
    </location>
</feature>
<feature type="transmembrane region" description="Helical" evidence="8">
    <location>
        <begin position="24"/>
        <end position="43"/>
    </location>
</feature>
<evidence type="ECO:0000256" key="4">
    <source>
        <dbReference type="ARBA" id="ARBA00022475"/>
    </source>
</evidence>
<proteinExistence type="inferred from homology"/>
<keyword evidence="4" id="KW-1003">Cell membrane</keyword>
<evidence type="ECO:0000256" key="1">
    <source>
        <dbReference type="ARBA" id="ARBA00004651"/>
    </source>
</evidence>